<proteinExistence type="predicted"/>
<name>A0ABV0BVL4_9SPHI</name>
<evidence type="ECO:0000313" key="1">
    <source>
        <dbReference type="EMBL" id="MEN5378023.1"/>
    </source>
</evidence>
<sequence length="362" mass="42167">MIVSLQSLTLQVETLGRLDAKEIPSRLYSISVASSDNFSESLHAYRQAGSVDTARQAVRLYHTQLLRLHQKLNNFCLDRNIADRSALSALEELLERIEFLFKNDIDPGTILPNHYQHKIRTYVENHIHSIFDRLANKQIPQVYLDEILSAINSLFEEGKIPYIQYRHQDYLIQFVDALHQLAKDDRSNKNWQFRFLVLMINFNFNHMGFFNRWKEMYMDDPSFMDGLLRFPKHFSCIRGFAYNNNSTSLLKLMCEYVQTKTNGSHHAAIDQVEQYLHSNLNGKELTLWMDLCVKAGVTQSSEKKEVAYEFSKLIKTKDGKLLSTHSLTKSDKTTEYEAAANIDQILMVMRSELHKKFPDLRS</sequence>
<comment type="caution">
    <text evidence="1">The sequence shown here is derived from an EMBL/GenBank/DDBJ whole genome shotgun (WGS) entry which is preliminary data.</text>
</comment>
<protein>
    <submittedName>
        <fullName evidence="1">Uncharacterized protein</fullName>
    </submittedName>
</protein>
<gene>
    <name evidence="1" type="ORF">ABE541_12210</name>
</gene>
<accession>A0ABV0BVL4</accession>
<dbReference type="Proteomes" id="UP001409291">
    <property type="component" value="Unassembled WGS sequence"/>
</dbReference>
<dbReference type="RefSeq" id="WP_346581385.1">
    <property type="nucleotide sequence ID" value="NZ_JBDJLH010000008.1"/>
</dbReference>
<dbReference type="EMBL" id="JBDJNQ010000005">
    <property type="protein sequence ID" value="MEN5378023.1"/>
    <property type="molecule type" value="Genomic_DNA"/>
</dbReference>
<keyword evidence="2" id="KW-1185">Reference proteome</keyword>
<reference evidence="1 2" key="1">
    <citation type="submission" date="2024-04" db="EMBL/GenBank/DDBJ databases">
        <title>WGS of bacteria from Torrens River.</title>
        <authorList>
            <person name="Wyrsch E.R."/>
            <person name="Drigo B."/>
        </authorList>
    </citation>
    <scope>NUCLEOTIDE SEQUENCE [LARGE SCALE GENOMIC DNA]</scope>
    <source>
        <strain evidence="1 2">TWI391</strain>
    </source>
</reference>
<evidence type="ECO:0000313" key="2">
    <source>
        <dbReference type="Proteomes" id="UP001409291"/>
    </source>
</evidence>
<organism evidence="1 2">
    <name type="scientific">Sphingobacterium kitahiroshimense</name>
    <dbReference type="NCBI Taxonomy" id="470446"/>
    <lineage>
        <taxon>Bacteria</taxon>
        <taxon>Pseudomonadati</taxon>
        <taxon>Bacteroidota</taxon>
        <taxon>Sphingobacteriia</taxon>
        <taxon>Sphingobacteriales</taxon>
        <taxon>Sphingobacteriaceae</taxon>
        <taxon>Sphingobacterium</taxon>
    </lineage>
</organism>